<evidence type="ECO:0000256" key="1">
    <source>
        <dbReference type="ARBA" id="ARBA00022630"/>
    </source>
</evidence>
<evidence type="ECO:0000313" key="8">
    <source>
        <dbReference type="Proteomes" id="UP001500383"/>
    </source>
</evidence>
<dbReference type="InterPro" id="IPR050097">
    <property type="entry name" value="Ferredoxin-NADP_redctase_2"/>
</dbReference>
<dbReference type="SUPFAM" id="SSF53335">
    <property type="entry name" value="S-adenosyl-L-methionine-dependent methyltransferases"/>
    <property type="match status" value="1"/>
</dbReference>
<evidence type="ECO:0000313" key="7">
    <source>
        <dbReference type="EMBL" id="GAA1701608.1"/>
    </source>
</evidence>
<organism evidence="7 8">
    <name type="scientific">Dietzia cercidiphylli</name>
    <dbReference type="NCBI Taxonomy" id="498199"/>
    <lineage>
        <taxon>Bacteria</taxon>
        <taxon>Bacillati</taxon>
        <taxon>Actinomycetota</taxon>
        <taxon>Actinomycetes</taxon>
        <taxon>Mycobacteriales</taxon>
        <taxon>Dietziaceae</taxon>
        <taxon>Dietzia</taxon>
    </lineage>
</organism>
<name>A0ABN2IB27_9ACTN</name>
<dbReference type="EMBL" id="BAAAQG010000003">
    <property type="protein sequence ID" value="GAA1701608.1"/>
    <property type="molecule type" value="Genomic_DNA"/>
</dbReference>
<keyword evidence="2" id="KW-0560">Oxidoreductase</keyword>
<dbReference type="RefSeq" id="WP_344390808.1">
    <property type="nucleotide sequence ID" value="NZ_BAAAQG010000003.1"/>
</dbReference>
<evidence type="ECO:0000256" key="2">
    <source>
        <dbReference type="ARBA" id="ARBA00023002"/>
    </source>
</evidence>
<evidence type="ECO:0000259" key="5">
    <source>
        <dbReference type="Pfam" id="PF07992"/>
    </source>
</evidence>
<dbReference type="InterPro" id="IPR036188">
    <property type="entry name" value="FAD/NAD-bd_sf"/>
</dbReference>
<keyword evidence="1" id="KW-0285">Flavoprotein</keyword>
<gene>
    <name evidence="7" type="ORF">GCM10009831_08320</name>
</gene>
<feature type="region of interest" description="Disordered" evidence="4">
    <location>
        <begin position="495"/>
        <end position="522"/>
    </location>
</feature>
<reference evidence="7 8" key="1">
    <citation type="journal article" date="2019" name="Int. J. Syst. Evol. Microbiol.">
        <title>The Global Catalogue of Microorganisms (GCM) 10K type strain sequencing project: providing services to taxonomists for standard genome sequencing and annotation.</title>
        <authorList>
            <consortium name="The Broad Institute Genomics Platform"/>
            <consortium name="The Broad Institute Genome Sequencing Center for Infectious Disease"/>
            <person name="Wu L."/>
            <person name="Ma J."/>
        </authorList>
    </citation>
    <scope>NUCLEOTIDE SEQUENCE [LARGE SCALE GENOMIC DNA]</scope>
    <source>
        <strain evidence="7 8">JCM 16002</strain>
    </source>
</reference>
<dbReference type="InterPro" id="IPR023753">
    <property type="entry name" value="FAD/NAD-binding_dom"/>
</dbReference>
<feature type="compositionally biased region" description="Gly residues" evidence="4">
    <location>
        <begin position="501"/>
        <end position="513"/>
    </location>
</feature>
<dbReference type="PRINTS" id="PR00368">
    <property type="entry name" value="FADPNR"/>
</dbReference>
<dbReference type="SUPFAM" id="SSF51905">
    <property type="entry name" value="FAD/NAD(P)-binding domain"/>
    <property type="match status" value="1"/>
</dbReference>
<evidence type="ECO:0000256" key="4">
    <source>
        <dbReference type="SAM" id="MobiDB-lite"/>
    </source>
</evidence>
<accession>A0ABN2IB27</accession>
<feature type="compositionally biased region" description="Low complexity" evidence="4">
    <location>
        <begin position="332"/>
        <end position="344"/>
    </location>
</feature>
<dbReference type="PRINTS" id="PR00469">
    <property type="entry name" value="PNDRDTASEII"/>
</dbReference>
<evidence type="ECO:0000259" key="6">
    <source>
        <dbReference type="Pfam" id="PF13649"/>
    </source>
</evidence>
<feature type="domain" description="FAD/NAD(P)-binding" evidence="5">
    <location>
        <begin position="12"/>
        <end position="308"/>
    </location>
</feature>
<dbReference type="PANTHER" id="PTHR48105">
    <property type="entry name" value="THIOREDOXIN REDUCTASE 1-RELATED-RELATED"/>
    <property type="match status" value="1"/>
</dbReference>
<comment type="catalytic activity">
    <reaction evidence="3">
        <text>[thioredoxin]-dithiol + NADP(+) = [thioredoxin]-disulfide + NADPH + H(+)</text>
        <dbReference type="Rhea" id="RHEA:20345"/>
        <dbReference type="Rhea" id="RHEA-COMP:10698"/>
        <dbReference type="Rhea" id="RHEA-COMP:10700"/>
        <dbReference type="ChEBI" id="CHEBI:15378"/>
        <dbReference type="ChEBI" id="CHEBI:29950"/>
        <dbReference type="ChEBI" id="CHEBI:50058"/>
        <dbReference type="ChEBI" id="CHEBI:57783"/>
        <dbReference type="ChEBI" id="CHEBI:58349"/>
        <dbReference type="EC" id="1.8.1.9"/>
    </reaction>
</comment>
<evidence type="ECO:0000256" key="3">
    <source>
        <dbReference type="ARBA" id="ARBA00048132"/>
    </source>
</evidence>
<dbReference type="InterPro" id="IPR029063">
    <property type="entry name" value="SAM-dependent_MTases_sf"/>
</dbReference>
<protein>
    <submittedName>
        <fullName evidence="7">NAD(P)/FAD-dependent oxidoreductase</fullName>
    </submittedName>
</protein>
<comment type="caution">
    <text evidence="7">The sequence shown here is derived from an EMBL/GenBank/DDBJ whole genome shotgun (WGS) entry which is preliminary data.</text>
</comment>
<dbReference type="Gene3D" id="3.50.50.60">
    <property type="entry name" value="FAD/NAD(P)-binding domain"/>
    <property type="match status" value="2"/>
</dbReference>
<dbReference type="Gene3D" id="3.40.50.150">
    <property type="entry name" value="Vaccinia Virus protein VP39"/>
    <property type="match status" value="1"/>
</dbReference>
<feature type="region of interest" description="Disordered" evidence="4">
    <location>
        <begin position="332"/>
        <end position="363"/>
    </location>
</feature>
<keyword evidence="8" id="KW-1185">Reference proteome</keyword>
<feature type="domain" description="Methyltransferase" evidence="6">
    <location>
        <begin position="386"/>
        <end position="479"/>
    </location>
</feature>
<dbReference type="Proteomes" id="UP001500383">
    <property type="component" value="Unassembled WGS sequence"/>
</dbReference>
<dbReference type="Pfam" id="PF07992">
    <property type="entry name" value="Pyr_redox_2"/>
    <property type="match status" value="1"/>
</dbReference>
<dbReference type="InterPro" id="IPR041698">
    <property type="entry name" value="Methyltransf_25"/>
</dbReference>
<sequence>MHTNKDIEEHWDAIVIGGGAAGLSAALMLGRARRRVLVVDAGEPRNRFAAHMHGVLGHEGMDPLELLRRGREELREYDVTVRTGSVTVVRDSGVDSGVDSGGSGGNDVAGAGLTVEFADAAPATARALVVAPGQTDELPDIPGLQEFWGTSVLHCPYCHGWEVRGRRIAVLGTTAMSAHQAQLVRQWTDDLVFLTAGSGAPDADVATRLRARGVRLEETPVDRVLTENGRLGGVRLEDGREIALDAIFAAPTARPHDRFLDGLDLERTTTPMGTALAVDQFGATTHPRIWAAGNVASPGATVPVSMAAGSMAGGMVNMMLVNEDFDRAVAASPASGSSVSSGAPDSTGTPAEHWEGEYADDGPRWSGAVNATTAAVVDALPVGSALDLGCGEGGDAVWLAERGWDVTAVDLSPTAVSRGAEAAAARGVADRIDWVAHDLTTWTTAERVDLVTASFFHSPVELSRTRILRRAAEWVRPGGHLLLVSHVFESEADIPPWANRPGGGGHSGHGENSGHGAAHPVLPTPAEDVAELALDPATWEVVLEEIRPREAVGPDGVQTATLKDGVVLYRRRP</sequence>
<dbReference type="Pfam" id="PF13649">
    <property type="entry name" value="Methyltransf_25"/>
    <property type="match status" value="1"/>
</dbReference>
<proteinExistence type="predicted"/>
<dbReference type="CDD" id="cd02440">
    <property type="entry name" value="AdoMet_MTases"/>
    <property type="match status" value="1"/>
</dbReference>